<dbReference type="Pfam" id="PF00583">
    <property type="entry name" value="Acetyltransf_1"/>
    <property type="match status" value="1"/>
</dbReference>
<comment type="caution">
    <text evidence="2">The sequence shown here is derived from an EMBL/GenBank/DDBJ whole genome shotgun (WGS) entry which is preliminary data.</text>
</comment>
<evidence type="ECO:0000313" key="2">
    <source>
        <dbReference type="EMBL" id="MFC5441543.1"/>
    </source>
</evidence>
<keyword evidence="3" id="KW-1185">Reference proteome</keyword>
<name>A0ABW0JZQ1_9GAMM</name>
<evidence type="ECO:0000259" key="1">
    <source>
        <dbReference type="PROSITE" id="PS51186"/>
    </source>
</evidence>
<feature type="domain" description="N-acetyltransferase" evidence="1">
    <location>
        <begin position="18"/>
        <end position="175"/>
    </location>
</feature>
<dbReference type="EMBL" id="JBHSMM010000007">
    <property type="protein sequence ID" value="MFC5441543.1"/>
    <property type="molecule type" value="Genomic_DNA"/>
</dbReference>
<dbReference type="InterPro" id="IPR016181">
    <property type="entry name" value="Acyl_CoA_acyltransferase"/>
</dbReference>
<dbReference type="RefSeq" id="WP_377342186.1">
    <property type="nucleotide sequence ID" value="NZ_JALBWS010000007.1"/>
</dbReference>
<dbReference type="InterPro" id="IPR000182">
    <property type="entry name" value="GNAT_dom"/>
</dbReference>
<dbReference type="GO" id="GO:0016746">
    <property type="term" value="F:acyltransferase activity"/>
    <property type="evidence" value="ECO:0007669"/>
    <property type="project" value="UniProtKB-KW"/>
</dbReference>
<dbReference type="SUPFAM" id="SSF55729">
    <property type="entry name" value="Acyl-CoA N-acyltransferases (Nat)"/>
    <property type="match status" value="1"/>
</dbReference>
<dbReference type="EC" id="2.3.-.-" evidence="2"/>
<dbReference type="Gene3D" id="3.40.630.30">
    <property type="match status" value="1"/>
</dbReference>
<keyword evidence="2" id="KW-0012">Acyltransferase</keyword>
<gene>
    <name evidence="2" type="ORF">ACFPK0_16135</name>
</gene>
<proteinExistence type="predicted"/>
<dbReference type="PROSITE" id="PS51186">
    <property type="entry name" value="GNAT"/>
    <property type="match status" value="1"/>
</dbReference>
<keyword evidence="2" id="KW-0808">Transferase</keyword>
<organism evidence="2 3">
    <name type="scientific">Rhodanobacter ginsenosidimutans</name>
    <dbReference type="NCBI Taxonomy" id="490571"/>
    <lineage>
        <taxon>Bacteria</taxon>
        <taxon>Pseudomonadati</taxon>
        <taxon>Pseudomonadota</taxon>
        <taxon>Gammaproteobacteria</taxon>
        <taxon>Lysobacterales</taxon>
        <taxon>Rhodanobacteraceae</taxon>
        <taxon>Rhodanobacter</taxon>
    </lineage>
</organism>
<protein>
    <submittedName>
        <fullName evidence="2">GNAT family N-acetyltransferase</fullName>
        <ecNumber evidence="2">2.3.-.-</ecNumber>
    </submittedName>
</protein>
<reference evidence="3" key="1">
    <citation type="journal article" date="2019" name="Int. J. Syst. Evol. Microbiol.">
        <title>The Global Catalogue of Microorganisms (GCM) 10K type strain sequencing project: providing services to taxonomists for standard genome sequencing and annotation.</title>
        <authorList>
            <consortium name="The Broad Institute Genomics Platform"/>
            <consortium name="The Broad Institute Genome Sequencing Center for Infectious Disease"/>
            <person name="Wu L."/>
            <person name="Ma J."/>
        </authorList>
    </citation>
    <scope>NUCLEOTIDE SEQUENCE [LARGE SCALE GENOMIC DNA]</scope>
    <source>
        <strain evidence="3">KACC 12822</strain>
    </source>
</reference>
<dbReference type="Proteomes" id="UP001596018">
    <property type="component" value="Unassembled WGS sequence"/>
</dbReference>
<evidence type="ECO:0000313" key="3">
    <source>
        <dbReference type="Proteomes" id="UP001596018"/>
    </source>
</evidence>
<sequence length="175" mass="19008">MIPDHNNRDAAATPPDALRVVPVEPSLHRALLRLRVRPAQRDRVGSMADLLADVTQCPGSEPMAIMRGDAPIGYYRIDASARSVAGRDFAQPARGLRSLFVDADWQGRGLGARAVALLLEDLAVRHPATRLLVLTVDCDNRAATRIYQRAGFVDGGARYHGGRCGPQQLLLRALP</sequence>
<accession>A0ABW0JZQ1</accession>